<dbReference type="Gene3D" id="3.40.120.10">
    <property type="entry name" value="Alpha-D-Glucose-1,6-Bisphosphate, subunit A, domain 3"/>
    <property type="match status" value="3"/>
</dbReference>
<evidence type="ECO:0000259" key="10">
    <source>
        <dbReference type="Pfam" id="PF02879"/>
    </source>
</evidence>
<evidence type="ECO:0000256" key="2">
    <source>
        <dbReference type="ARBA" id="ARBA00010231"/>
    </source>
</evidence>
<dbReference type="PANTHER" id="PTHR43771">
    <property type="entry name" value="PHOSPHOMANNOMUTASE"/>
    <property type="match status" value="1"/>
</dbReference>
<dbReference type="EMBL" id="KF900367">
    <property type="protein sequence ID" value="AIE92488.1"/>
    <property type="molecule type" value="Genomic_DNA"/>
</dbReference>
<reference evidence="12" key="1">
    <citation type="journal article" date="2014" name="Genome Biol. Evol.">
        <title>Pangenome evidence for extensive interdomain horizontal transfer affecting lineage core and shell genes in uncultured planktonic thaumarchaeota and euryarchaeota.</title>
        <authorList>
            <person name="Deschamps P."/>
            <person name="Zivanovic Y."/>
            <person name="Moreira D."/>
            <person name="Rodriguez-Valera F."/>
            <person name="Lopez-Garcia P."/>
        </authorList>
    </citation>
    <scope>NUCLEOTIDE SEQUENCE</scope>
</reference>
<dbReference type="SUPFAM" id="SSF55957">
    <property type="entry name" value="Phosphoglucomutase, C-terminal domain"/>
    <property type="match status" value="1"/>
</dbReference>
<dbReference type="InterPro" id="IPR005843">
    <property type="entry name" value="A-D-PHexomutase_C"/>
</dbReference>
<dbReference type="Pfam" id="PF00408">
    <property type="entry name" value="PGM_PMM_IV"/>
    <property type="match status" value="1"/>
</dbReference>
<dbReference type="AlphaFoldDB" id="A0A075FML1"/>
<dbReference type="InterPro" id="IPR016055">
    <property type="entry name" value="A-D-PHexomutase_a/b/a-I/II/III"/>
</dbReference>
<proteinExistence type="inferred from homology"/>
<evidence type="ECO:0000259" key="11">
    <source>
        <dbReference type="Pfam" id="PF02880"/>
    </source>
</evidence>
<evidence type="ECO:0000256" key="7">
    <source>
        <dbReference type="RuleBase" id="RU004326"/>
    </source>
</evidence>
<dbReference type="InterPro" id="IPR005844">
    <property type="entry name" value="A-D-PHexomutase_a/b/a-I"/>
</dbReference>
<dbReference type="InterPro" id="IPR005846">
    <property type="entry name" value="A-D-PHexomutase_a/b/a-III"/>
</dbReference>
<keyword evidence="5 7" id="KW-0460">Magnesium</keyword>
<dbReference type="InterPro" id="IPR005845">
    <property type="entry name" value="A-D-PHexomutase_a/b/a-II"/>
</dbReference>
<evidence type="ECO:0000256" key="6">
    <source>
        <dbReference type="ARBA" id="ARBA00023235"/>
    </source>
</evidence>
<dbReference type="PROSITE" id="PS00710">
    <property type="entry name" value="PGM_PMM"/>
    <property type="match status" value="1"/>
</dbReference>
<feature type="domain" description="Alpha-D-phosphohexomutase alpha/beta/alpha" evidence="11">
    <location>
        <begin position="264"/>
        <end position="371"/>
    </location>
</feature>
<dbReference type="Pfam" id="PF02879">
    <property type="entry name" value="PGM_PMM_II"/>
    <property type="match status" value="1"/>
</dbReference>
<comment type="cofactor">
    <cofactor evidence="1">
        <name>Mg(2+)</name>
        <dbReference type="ChEBI" id="CHEBI:18420"/>
    </cofactor>
</comment>
<feature type="domain" description="Alpha-D-phosphohexomutase alpha/beta/alpha" evidence="10">
    <location>
        <begin position="163"/>
        <end position="259"/>
    </location>
</feature>
<feature type="domain" description="Alpha-D-phosphohexomutase C-terminal" evidence="8">
    <location>
        <begin position="398"/>
        <end position="452"/>
    </location>
</feature>
<comment type="similarity">
    <text evidence="2 7">Belongs to the phosphohexose mutase family.</text>
</comment>
<dbReference type="GO" id="GO:0005975">
    <property type="term" value="P:carbohydrate metabolic process"/>
    <property type="evidence" value="ECO:0007669"/>
    <property type="project" value="InterPro"/>
</dbReference>
<dbReference type="SUPFAM" id="SSF53738">
    <property type="entry name" value="Phosphoglucomutase, first 3 domains"/>
    <property type="match status" value="3"/>
</dbReference>
<dbReference type="GO" id="GO:0004614">
    <property type="term" value="F:phosphoglucomutase activity"/>
    <property type="evidence" value="ECO:0007669"/>
    <property type="project" value="UniProtKB-EC"/>
</dbReference>
<dbReference type="InterPro" id="IPR036900">
    <property type="entry name" value="A-D-PHexomutase_C_sf"/>
</dbReference>
<dbReference type="CDD" id="cd03089">
    <property type="entry name" value="PMM_PGM"/>
    <property type="match status" value="1"/>
</dbReference>
<evidence type="ECO:0000259" key="8">
    <source>
        <dbReference type="Pfam" id="PF00408"/>
    </source>
</evidence>
<dbReference type="PANTHER" id="PTHR43771:SF1">
    <property type="entry name" value="PHOSPHOMANNOMUTASE"/>
    <property type="match status" value="1"/>
</dbReference>
<feature type="domain" description="Alpha-D-phosphohexomutase alpha/beta/alpha" evidence="9">
    <location>
        <begin position="7"/>
        <end position="136"/>
    </location>
</feature>
<dbReference type="PRINTS" id="PR00509">
    <property type="entry name" value="PGMPMM"/>
</dbReference>
<evidence type="ECO:0000256" key="5">
    <source>
        <dbReference type="ARBA" id="ARBA00022842"/>
    </source>
</evidence>
<dbReference type="Pfam" id="PF02880">
    <property type="entry name" value="PGM_PMM_III"/>
    <property type="match status" value="1"/>
</dbReference>
<dbReference type="Pfam" id="PF02878">
    <property type="entry name" value="PGM_PMM_I"/>
    <property type="match status" value="1"/>
</dbReference>
<accession>A0A075FML1</accession>
<organism evidence="12">
    <name type="scientific">uncultured marine group II/III euryarchaeote AD1000_23_H03</name>
    <dbReference type="NCBI Taxonomy" id="1457740"/>
    <lineage>
        <taxon>Archaea</taxon>
        <taxon>Methanobacteriati</taxon>
        <taxon>Methanobacteriota</taxon>
        <taxon>environmental samples</taxon>
    </lineage>
</organism>
<dbReference type="InterPro" id="IPR016066">
    <property type="entry name" value="A-D-PHexomutase_CS"/>
</dbReference>
<dbReference type="InterPro" id="IPR005841">
    <property type="entry name" value="Alpha-D-phosphohexomutase_SF"/>
</dbReference>
<dbReference type="GO" id="GO:0000287">
    <property type="term" value="F:magnesium ion binding"/>
    <property type="evidence" value="ECO:0007669"/>
    <property type="project" value="InterPro"/>
</dbReference>
<name>A0A075FML1_9EURY</name>
<protein>
    <submittedName>
        <fullName evidence="12">Phosphoglucomutase/phosphomannomutase (Pmm-pgm)</fullName>
        <ecNumber evidence="12">5.4.2.2</ecNumber>
    </submittedName>
</protein>
<sequence length="463" mass="51281">MDASQDIFRAYDIRGVYGTELDAEIGEQVGLVFGNYLRKSNSHGTVSIGCDARISSPELQAAVSRGISRAGFDVDVIGMVPIPVANFCTWKASLGDKPYLAGVYITASHNPAEYNGIRFRHPDGAGYTEGNIEIKRMFFEEQIRDYSETGNVNILSTEEALKDYADFVKSKVGNLKGMRIALDPGNGVGSLIIDEIFQKFGVETSCINNEPDGRFPNRPSEPAPKNLSELIGLAKNEKFDFSVAYDGDADRCVFIDDVGLPVTPEKIGIIVAKSLITPESNKVLAGVPCSMILEEEIPKIGGELIWIRVGDVFVCEELKKHDAALAMEISAHFFAPGLTDFIFDDPIIFTLKLAEYIHKTGSKLSQLSSDIPSYPYEEMKFTCPDALKFKVNEYLTDFFSSRGYKVETIDGVKIWLDGGWVLLRPSNTQPVMRMFVEAMDKPGLEKIKSEFRSYFEDAVRAIS</sequence>
<evidence type="ECO:0000256" key="3">
    <source>
        <dbReference type="ARBA" id="ARBA00022553"/>
    </source>
</evidence>
<dbReference type="EC" id="5.4.2.2" evidence="12"/>
<dbReference type="Gene3D" id="3.30.310.50">
    <property type="entry name" value="Alpha-D-phosphohexomutase, C-terminal domain"/>
    <property type="match status" value="1"/>
</dbReference>
<gene>
    <name evidence="12" type="primary">pmm-pgm</name>
</gene>
<evidence type="ECO:0000313" key="12">
    <source>
        <dbReference type="EMBL" id="AIE92488.1"/>
    </source>
</evidence>
<keyword evidence="4 7" id="KW-0479">Metal-binding</keyword>
<evidence type="ECO:0000259" key="9">
    <source>
        <dbReference type="Pfam" id="PF02878"/>
    </source>
</evidence>
<keyword evidence="3" id="KW-0597">Phosphoprotein</keyword>
<keyword evidence="6 12" id="KW-0413">Isomerase</keyword>
<evidence type="ECO:0000256" key="1">
    <source>
        <dbReference type="ARBA" id="ARBA00001946"/>
    </source>
</evidence>
<evidence type="ECO:0000256" key="4">
    <source>
        <dbReference type="ARBA" id="ARBA00022723"/>
    </source>
</evidence>